<dbReference type="GO" id="GO:0003676">
    <property type="term" value="F:nucleic acid binding"/>
    <property type="evidence" value="ECO:0007669"/>
    <property type="project" value="InterPro"/>
</dbReference>
<accession>A0A5C7H7M1</accession>
<dbReference type="InterPro" id="IPR036249">
    <property type="entry name" value="Thioredoxin-like_sf"/>
</dbReference>
<organism evidence="2 3">
    <name type="scientific">Acer yangbiense</name>
    <dbReference type="NCBI Taxonomy" id="1000413"/>
    <lineage>
        <taxon>Eukaryota</taxon>
        <taxon>Viridiplantae</taxon>
        <taxon>Streptophyta</taxon>
        <taxon>Embryophyta</taxon>
        <taxon>Tracheophyta</taxon>
        <taxon>Spermatophyta</taxon>
        <taxon>Magnoliopsida</taxon>
        <taxon>eudicotyledons</taxon>
        <taxon>Gunneridae</taxon>
        <taxon>Pentapetalae</taxon>
        <taxon>rosids</taxon>
        <taxon>malvids</taxon>
        <taxon>Sapindales</taxon>
        <taxon>Sapindaceae</taxon>
        <taxon>Hippocastanoideae</taxon>
        <taxon>Acereae</taxon>
        <taxon>Acer</taxon>
    </lineage>
</organism>
<sequence length="288" mass="30911">MAAMVARPPSIALLGKQTQRHGWVLGPLAFSSISSSSNSPSKPRKLVLYSKPGCCLCDGLKEKLQAAFLLSGSESLHDVDLQVRDITTNPDWENAYQYEIPVLARLLSDGTENSLSAITPVAEPSSRPPPCGDWVPPPPGCLKLNSAVVTQKSFRYSALGSVIRDDKGKIIAARARKISGVFSKETGVLLALREGLLLAKFLGVQVRIAEVDFSPVCSILNSSVIYLGDASFVIQDIKALLSEIGVNVCQATSLVGNSLACKLGKSAFSSSNELFLLDNSFICMFSFW</sequence>
<dbReference type="OrthoDB" id="2016230at2759"/>
<proteinExistence type="predicted"/>
<dbReference type="EMBL" id="VAHF01000010">
    <property type="protein sequence ID" value="TXG52960.1"/>
    <property type="molecule type" value="Genomic_DNA"/>
</dbReference>
<evidence type="ECO:0000259" key="1">
    <source>
        <dbReference type="Pfam" id="PF13456"/>
    </source>
</evidence>
<dbReference type="SUPFAM" id="SSF52833">
    <property type="entry name" value="Thioredoxin-like"/>
    <property type="match status" value="1"/>
</dbReference>
<dbReference type="PANTHER" id="PTHR33558">
    <property type="entry name" value="GLUTAREDOXIN-LIKE PROTEIN C5ORF63 HOMOLOG"/>
    <property type="match status" value="1"/>
</dbReference>
<gene>
    <name evidence="2" type="ORF">EZV62_022129</name>
</gene>
<evidence type="ECO:0000313" key="3">
    <source>
        <dbReference type="Proteomes" id="UP000323000"/>
    </source>
</evidence>
<reference evidence="3" key="1">
    <citation type="journal article" date="2019" name="Gigascience">
        <title>De novo genome assembly of the endangered Acer yangbiense, a plant species with extremely small populations endemic to Yunnan Province, China.</title>
        <authorList>
            <person name="Yang J."/>
            <person name="Wariss H.M."/>
            <person name="Tao L."/>
            <person name="Zhang R."/>
            <person name="Yun Q."/>
            <person name="Hollingsworth P."/>
            <person name="Dao Z."/>
            <person name="Luo G."/>
            <person name="Guo H."/>
            <person name="Ma Y."/>
            <person name="Sun W."/>
        </authorList>
    </citation>
    <scope>NUCLEOTIDE SEQUENCE [LARGE SCALE GENOMIC DNA]</scope>
    <source>
        <strain evidence="3">cv. Malutang</strain>
    </source>
</reference>
<dbReference type="Proteomes" id="UP000323000">
    <property type="component" value="Chromosome 10"/>
</dbReference>
<dbReference type="Gene3D" id="3.40.30.10">
    <property type="entry name" value="Glutaredoxin"/>
    <property type="match status" value="1"/>
</dbReference>
<name>A0A5C7H7M1_9ROSI</name>
<keyword evidence="3" id="KW-1185">Reference proteome</keyword>
<feature type="domain" description="RNase H type-1" evidence="1">
    <location>
        <begin position="146"/>
        <end position="262"/>
    </location>
</feature>
<dbReference type="GO" id="GO:0004523">
    <property type="term" value="F:RNA-DNA hybrid ribonuclease activity"/>
    <property type="evidence" value="ECO:0007669"/>
    <property type="project" value="InterPro"/>
</dbReference>
<dbReference type="InterPro" id="IPR002156">
    <property type="entry name" value="RNaseH_domain"/>
</dbReference>
<dbReference type="Pfam" id="PF05768">
    <property type="entry name" value="Glrx-like"/>
    <property type="match status" value="1"/>
</dbReference>
<comment type="caution">
    <text evidence="2">The sequence shown here is derived from an EMBL/GenBank/DDBJ whole genome shotgun (WGS) entry which is preliminary data.</text>
</comment>
<dbReference type="PANTHER" id="PTHR33558:SF1">
    <property type="entry name" value="GLUTAREDOXIN-LIKE PROTEIN C5ORF63 HOMOLOG"/>
    <property type="match status" value="1"/>
</dbReference>
<dbReference type="InterPro" id="IPR052565">
    <property type="entry name" value="Glutaredoxin-like_YDR286C"/>
</dbReference>
<dbReference type="AlphaFoldDB" id="A0A5C7H7M1"/>
<evidence type="ECO:0000313" key="2">
    <source>
        <dbReference type="EMBL" id="TXG52960.1"/>
    </source>
</evidence>
<dbReference type="Pfam" id="PF13456">
    <property type="entry name" value="RVT_3"/>
    <property type="match status" value="1"/>
</dbReference>
<protein>
    <recommendedName>
        <fullName evidence="1">RNase H type-1 domain-containing protein</fullName>
    </recommendedName>
</protein>
<dbReference type="InterPro" id="IPR008554">
    <property type="entry name" value="Glutaredoxin-like"/>
</dbReference>